<protein>
    <recommendedName>
        <fullName evidence="3">phosphoenolpyruvate--glycerone phosphotransferase</fullName>
        <ecNumber evidence="3">2.7.1.121</ecNumber>
    </recommendedName>
</protein>
<reference evidence="7 8" key="1">
    <citation type="submission" date="2018-06" db="EMBL/GenBank/DDBJ databases">
        <authorList>
            <person name="Strepis N."/>
        </authorList>
    </citation>
    <scope>NUCLEOTIDE SEQUENCE [LARGE SCALE GENOMIC DNA]</scope>
    <source>
        <strain evidence="7">LUCI</strain>
    </source>
</reference>
<evidence type="ECO:0000259" key="6">
    <source>
        <dbReference type="PROSITE" id="PS51096"/>
    </source>
</evidence>
<dbReference type="PROSITE" id="PS51096">
    <property type="entry name" value="PTS_EIIA_TYPE_4"/>
    <property type="match status" value="1"/>
</dbReference>
<evidence type="ECO:0000313" key="8">
    <source>
        <dbReference type="Proteomes" id="UP000277811"/>
    </source>
</evidence>
<dbReference type="PANTHER" id="PTHR38594">
    <property type="entry name" value="PEP-DEPENDENT DIHYDROXYACETONE KINASE, PHOSPHORYL DONOR SUBUNIT DHAM"/>
    <property type="match status" value="1"/>
</dbReference>
<accession>A0A498R944</accession>
<dbReference type="SUPFAM" id="SSF53062">
    <property type="entry name" value="PTS system fructose IIA component-like"/>
    <property type="match status" value="1"/>
</dbReference>
<dbReference type="PANTHER" id="PTHR38594:SF1">
    <property type="entry name" value="PEP-DEPENDENT DIHYDROXYACETONE KINASE, PHOSPHORYL DONOR SUBUNIT DHAM"/>
    <property type="match status" value="1"/>
</dbReference>
<dbReference type="GO" id="GO:0047324">
    <property type="term" value="F:phosphoenolpyruvate-glycerone phosphotransferase activity"/>
    <property type="evidence" value="ECO:0007669"/>
    <property type="project" value="UniProtKB-EC"/>
</dbReference>
<sequence length="129" mass="12707">MVGMVIVSHSRKAADGIKELAAQMAGPGLNLIAAGGMNDGAIGTDAVRISEAIVRADSGDGVVVLVDLGSAVLSTETAIELLPGEIDVKIADAPILEGSIMAAVEASVGSPLAAVIAAAEGSRSMVKLS</sequence>
<evidence type="ECO:0000256" key="4">
    <source>
        <dbReference type="ARBA" id="ARBA00022679"/>
    </source>
</evidence>
<dbReference type="Gene3D" id="3.40.50.510">
    <property type="entry name" value="Phosphotransferase system, mannose-type IIA component"/>
    <property type="match status" value="1"/>
</dbReference>
<dbReference type="InterPro" id="IPR036662">
    <property type="entry name" value="PTS_EIIA_man-typ_sf"/>
</dbReference>
<dbReference type="EMBL" id="UPPP01000066">
    <property type="protein sequence ID" value="VBB06663.1"/>
    <property type="molecule type" value="Genomic_DNA"/>
</dbReference>
<evidence type="ECO:0000256" key="2">
    <source>
        <dbReference type="ARBA" id="ARBA00002788"/>
    </source>
</evidence>
<dbReference type="Proteomes" id="UP000277811">
    <property type="component" value="Unassembled WGS sequence"/>
</dbReference>
<dbReference type="InterPro" id="IPR012844">
    <property type="entry name" value="DhaM_N"/>
</dbReference>
<dbReference type="Pfam" id="PF03610">
    <property type="entry name" value="EIIA-man"/>
    <property type="match status" value="1"/>
</dbReference>
<gene>
    <name evidence="7" type="ORF">LUCI_1899</name>
</gene>
<dbReference type="RefSeq" id="WP_122627603.1">
    <property type="nucleotide sequence ID" value="NZ_UPPP01000066.1"/>
</dbReference>
<organism evidence="7 8">
    <name type="scientific">Lucifera butyrica</name>
    <dbReference type="NCBI Taxonomy" id="1351585"/>
    <lineage>
        <taxon>Bacteria</taxon>
        <taxon>Bacillati</taxon>
        <taxon>Bacillota</taxon>
        <taxon>Negativicutes</taxon>
        <taxon>Veillonellales</taxon>
        <taxon>Veillonellaceae</taxon>
        <taxon>Lucifera</taxon>
    </lineage>
</organism>
<dbReference type="OrthoDB" id="7065393at2"/>
<evidence type="ECO:0000256" key="3">
    <source>
        <dbReference type="ARBA" id="ARBA00012095"/>
    </source>
</evidence>
<comment type="catalytic activity">
    <reaction evidence="1">
        <text>dihydroxyacetone + phosphoenolpyruvate = dihydroxyacetone phosphate + pyruvate</text>
        <dbReference type="Rhea" id="RHEA:18381"/>
        <dbReference type="ChEBI" id="CHEBI:15361"/>
        <dbReference type="ChEBI" id="CHEBI:16016"/>
        <dbReference type="ChEBI" id="CHEBI:57642"/>
        <dbReference type="ChEBI" id="CHEBI:58702"/>
        <dbReference type="EC" id="2.7.1.121"/>
    </reaction>
</comment>
<comment type="function">
    <text evidence="2">Component of the dihydroxyacetone kinase complex, which is responsible for the phosphoenolpyruvate (PEP)-dependent phosphorylation of dihydroxyacetone. DhaM serves as the phosphoryl donor. Is phosphorylated by phosphoenolpyruvate in an EI- and HPr-dependent reaction, and a phosphorelay system on histidine residues finally leads to phosphoryl transfer to DhaL and dihydroxyacetone.</text>
</comment>
<dbReference type="GO" id="GO:0009401">
    <property type="term" value="P:phosphoenolpyruvate-dependent sugar phosphotransferase system"/>
    <property type="evidence" value="ECO:0007669"/>
    <property type="project" value="InterPro"/>
</dbReference>
<dbReference type="EC" id="2.7.1.121" evidence="3"/>
<keyword evidence="4 7" id="KW-0808">Transferase</keyword>
<keyword evidence="8" id="KW-1185">Reference proteome</keyword>
<comment type="subunit">
    <text evidence="5">Homodimer. The dihydroxyacetone kinase complex is composed of a homodimer of DhaM, a homodimer of DhaK and the subunit DhaL.</text>
</comment>
<dbReference type="InterPro" id="IPR039643">
    <property type="entry name" value="DhaM"/>
</dbReference>
<dbReference type="GO" id="GO:0016020">
    <property type="term" value="C:membrane"/>
    <property type="evidence" value="ECO:0007669"/>
    <property type="project" value="InterPro"/>
</dbReference>
<feature type="domain" description="PTS EIIA type-4" evidence="6">
    <location>
        <begin position="1"/>
        <end position="126"/>
    </location>
</feature>
<name>A0A498R944_9FIRM</name>
<dbReference type="InterPro" id="IPR004701">
    <property type="entry name" value="PTS_EIIA_man-typ"/>
</dbReference>
<evidence type="ECO:0000313" key="7">
    <source>
        <dbReference type="EMBL" id="VBB06663.1"/>
    </source>
</evidence>
<dbReference type="AlphaFoldDB" id="A0A498R944"/>
<evidence type="ECO:0000256" key="1">
    <source>
        <dbReference type="ARBA" id="ARBA00001113"/>
    </source>
</evidence>
<proteinExistence type="predicted"/>
<dbReference type="NCBIfam" id="TIGR02364">
    <property type="entry name" value="dha_pts"/>
    <property type="match status" value="1"/>
</dbReference>
<dbReference type="GO" id="GO:0019563">
    <property type="term" value="P:glycerol catabolic process"/>
    <property type="evidence" value="ECO:0007669"/>
    <property type="project" value="InterPro"/>
</dbReference>
<evidence type="ECO:0000256" key="5">
    <source>
        <dbReference type="ARBA" id="ARBA00046577"/>
    </source>
</evidence>